<reference evidence="8 9" key="1">
    <citation type="submission" date="2024-09" db="EMBL/GenBank/DDBJ databases">
        <authorList>
            <person name="Sun Q."/>
            <person name="Mori K."/>
        </authorList>
    </citation>
    <scope>NUCLEOTIDE SEQUENCE [LARGE SCALE GENOMIC DNA]</scope>
    <source>
        <strain evidence="8 9">KCTC 22789</strain>
    </source>
</reference>
<evidence type="ECO:0000256" key="7">
    <source>
        <dbReference type="SAM" id="Phobius"/>
    </source>
</evidence>
<evidence type="ECO:0000256" key="3">
    <source>
        <dbReference type="ARBA" id="ARBA00022475"/>
    </source>
</evidence>
<sequence>MAGLLVVGIHSTMSNRSLVVKGAAWIALARLFVILIGLASTLILARLLTPEDFGLVAIAGAVAAVIGSITELSLAQALIQHDDPQDYHYDTAWTLNNIRAILLSVLIGTSAPFIASAYGDPRLLSILLFMAAMTLIDGLQSPRLVGFQRNLVFWQEFVLSVSEKIAGIVVGVIVAIIFQNYWALIFGSAATRIFRIIASYFLAPYHPRVGLQGHRELLSFSVWLTFSKTIQMINWRADPLILGAAIQPVILGQYSMSDNLAGMPIREGLGPIRQTLFPAFSRIKNDMGRLNAAYLRVQGLLCLLALPIGAGFAAVAQPAVHLLLGEAWLPAVPMIQALALIMAFEACEGYQPLAMALGRTRAMFGRELRAVSIRLPLLIAGAVAGWQVGGEFSTVMGAIGGRGMAALINVTWNMILIRKMTGITLGCQVFVIMRPLAASAAMFALLAYVLSPYLLQDLDAPILLTLVLMILAGIVTYVTMIFLAWLLSGMPSSSEMEIIKFFDRLGVFFRKNLQKDKRAGDGT</sequence>
<feature type="transmembrane region" description="Helical" evidence="7">
    <location>
        <begin position="327"/>
        <end position="347"/>
    </location>
</feature>
<accession>A0ABV6I707</accession>
<dbReference type="InterPro" id="IPR050833">
    <property type="entry name" value="Poly_Biosynth_Transport"/>
</dbReference>
<feature type="transmembrane region" description="Helical" evidence="7">
    <location>
        <begin position="165"/>
        <end position="186"/>
    </location>
</feature>
<dbReference type="EMBL" id="JBHLWE010000043">
    <property type="protein sequence ID" value="MFC0342018.1"/>
    <property type="molecule type" value="Genomic_DNA"/>
</dbReference>
<gene>
    <name evidence="8" type="ORF">ACFFII_14710</name>
</gene>
<comment type="caution">
    <text evidence="8">The sequence shown here is derived from an EMBL/GenBank/DDBJ whole genome shotgun (WGS) entry which is preliminary data.</text>
</comment>
<feature type="transmembrane region" description="Helical" evidence="7">
    <location>
        <begin position="462"/>
        <end position="487"/>
    </location>
</feature>
<evidence type="ECO:0000313" key="9">
    <source>
        <dbReference type="Proteomes" id="UP001589799"/>
    </source>
</evidence>
<protein>
    <submittedName>
        <fullName evidence="8">Lipopolysaccharide biosynthesis protein</fullName>
    </submittedName>
</protein>
<feature type="transmembrane region" description="Helical" evidence="7">
    <location>
        <begin position="368"/>
        <end position="389"/>
    </location>
</feature>
<feature type="transmembrane region" description="Helical" evidence="7">
    <location>
        <begin position="55"/>
        <end position="78"/>
    </location>
</feature>
<evidence type="ECO:0000313" key="8">
    <source>
        <dbReference type="EMBL" id="MFC0342018.1"/>
    </source>
</evidence>
<keyword evidence="5 7" id="KW-1133">Transmembrane helix</keyword>
<dbReference type="Proteomes" id="UP001589799">
    <property type="component" value="Unassembled WGS sequence"/>
</dbReference>
<feature type="transmembrane region" description="Helical" evidence="7">
    <location>
        <begin position="395"/>
        <end position="417"/>
    </location>
</feature>
<dbReference type="Pfam" id="PF13440">
    <property type="entry name" value="Polysacc_synt_3"/>
    <property type="match status" value="1"/>
</dbReference>
<feature type="transmembrane region" description="Helical" evidence="7">
    <location>
        <begin position="126"/>
        <end position="145"/>
    </location>
</feature>
<comment type="subcellular location">
    <subcellularLocation>
        <location evidence="1">Cell membrane</location>
        <topology evidence="1">Multi-pass membrane protein</topology>
    </subcellularLocation>
</comment>
<evidence type="ECO:0000256" key="6">
    <source>
        <dbReference type="ARBA" id="ARBA00023136"/>
    </source>
</evidence>
<feature type="transmembrane region" description="Helical" evidence="7">
    <location>
        <begin position="98"/>
        <end position="119"/>
    </location>
</feature>
<keyword evidence="3" id="KW-1003">Cell membrane</keyword>
<keyword evidence="6 7" id="KW-0472">Membrane</keyword>
<comment type="similarity">
    <text evidence="2">Belongs to the polysaccharide synthase family.</text>
</comment>
<name>A0ABV6I707_9RHOB</name>
<dbReference type="CDD" id="cd13127">
    <property type="entry name" value="MATE_tuaB_like"/>
    <property type="match status" value="1"/>
</dbReference>
<dbReference type="PANTHER" id="PTHR30250:SF10">
    <property type="entry name" value="LIPOPOLYSACCHARIDE BIOSYNTHESIS PROTEIN WZXC"/>
    <property type="match status" value="1"/>
</dbReference>
<evidence type="ECO:0000256" key="4">
    <source>
        <dbReference type="ARBA" id="ARBA00022692"/>
    </source>
</evidence>
<feature type="transmembrane region" description="Helical" evidence="7">
    <location>
        <begin position="293"/>
        <end position="315"/>
    </location>
</feature>
<feature type="transmembrane region" description="Helical" evidence="7">
    <location>
        <begin position="429"/>
        <end position="450"/>
    </location>
</feature>
<dbReference type="PANTHER" id="PTHR30250">
    <property type="entry name" value="PST FAMILY PREDICTED COLANIC ACID TRANSPORTER"/>
    <property type="match status" value="1"/>
</dbReference>
<organism evidence="8 9">
    <name type="scientific">Paracoccus niistensis</name>
    <dbReference type="NCBI Taxonomy" id="632935"/>
    <lineage>
        <taxon>Bacteria</taxon>
        <taxon>Pseudomonadati</taxon>
        <taxon>Pseudomonadota</taxon>
        <taxon>Alphaproteobacteria</taxon>
        <taxon>Rhodobacterales</taxon>
        <taxon>Paracoccaceae</taxon>
        <taxon>Paracoccus</taxon>
    </lineage>
</organism>
<keyword evidence="4 7" id="KW-0812">Transmembrane</keyword>
<feature type="transmembrane region" description="Helical" evidence="7">
    <location>
        <begin position="24"/>
        <end position="48"/>
    </location>
</feature>
<evidence type="ECO:0000256" key="5">
    <source>
        <dbReference type="ARBA" id="ARBA00022989"/>
    </source>
</evidence>
<evidence type="ECO:0000256" key="2">
    <source>
        <dbReference type="ARBA" id="ARBA00007430"/>
    </source>
</evidence>
<keyword evidence="9" id="KW-1185">Reference proteome</keyword>
<proteinExistence type="inferred from homology"/>
<evidence type="ECO:0000256" key="1">
    <source>
        <dbReference type="ARBA" id="ARBA00004651"/>
    </source>
</evidence>